<keyword evidence="1" id="KW-0472">Membrane</keyword>
<dbReference type="Proteomes" id="UP001597114">
    <property type="component" value="Unassembled WGS sequence"/>
</dbReference>
<organism evidence="2 3">
    <name type="scientific">Pseudonocardia yunnanensis</name>
    <dbReference type="NCBI Taxonomy" id="58107"/>
    <lineage>
        <taxon>Bacteria</taxon>
        <taxon>Bacillati</taxon>
        <taxon>Actinomycetota</taxon>
        <taxon>Actinomycetes</taxon>
        <taxon>Pseudonocardiales</taxon>
        <taxon>Pseudonocardiaceae</taxon>
        <taxon>Pseudonocardia</taxon>
    </lineage>
</organism>
<reference evidence="3" key="1">
    <citation type="journal article" date="2019" name="Int. J. Syst. Evol. Microbiol.">
        <title>The Global Catalogue of Microorganisms (GCM) 10K type strain sequencing project: providing services to taxonomists for standard genome sequencing and annotation.</title>
        <authorList>
            <consortium name="The Broad Institute Genomics Platform"/>
            <consortium name="The Broad Institute Genome Sequencing Center for Infectious Disease"/>
            <person name="Wu L."/>
            <person name="Ma J."/>
        </authorList>
    </citation>
    <scope>NUCLEOTIDE SEQUENCE [LARGE SCALE GENOMIC DNA]</scope>
    <source>
        <strain evidence="3">CCM 7043</strain>
    </source>
</reference>
<feature type="transmembrane region" description="Helical" evidence="1">
    <location>
        <begin position="98"/>
        <end position="119"/>
    </location>
</feature>
<dbReference type="InterPro" id="IPR033458">
    <property type="entry name" value="DUF5134"/>
</dbReference>
<keyword evidence="1" id="KW-0812">Transmembrane</keyword>
<feature type="transmembrane region" description="Helical" evidence="1">
    <location>
        <begin position="171"/>
        <end position="190"/>
    </location>
</feature>
<proteinExistence type="predicted"/>
<feature type="transmembrane region" description="Helical" evidence="1">
    <location>
        <begin position="6"/>
        <end position="23"/>
    </location>
</feature>
<comment type="caution">
    <text evidence="2">The sequence shown here is derived from an EMBL/GenBank/DDBJ whole genome shotgun (WGS) entry which is preliminary data.</text>
</comment>
<evidence type="ECO:0000256" key="1">
    <source>
        <dbReference type="SAM" id="Phobius"/>
    </source>
</evidence>
<dbReference type="EMBL" id="JBHUCO010000046">
    <property type="protein sequence ID" value="MFD1522585.1"/>
    <property type="molecule type" value="Genomic_DNA"/>
</dbReference>
<accession>A0ABW4F6X2</accession>
<feature type="transmembrane region" description="Helical" evidence="1">
    <location>
        <begin position="35"/>
        <end position="56"/>
    </location>
</feature>
<keyword evidence="1" id="KW-1133">Transmembrane helix</keyword>
<feature type="transmembrane region" description="Helical" evidence="1">
    <location>
        <begin position="202"/>
        <end position="223"/>
    </location>
</feature>
<sequence>MTDQVSRWILSAAFAVAAGYYIAHAAGRWRPRLGWWFTLGAGLHALMGIAMIVMLWTATVPIMLYVTVFTGAMLWFIAEALFFAHPTTGAPVVIGHNAWYRAMMMGSMVWMGVVMSTMSPPASAISESAQMSSDDMASMAGMSMSGMSMSAPAAGGMDAMSGLPMWTKPPCVLLAIVFCAAAIRLVAHGLRPVFFRRARTGTSVTAVIGGLMAAAMAVTFAVMA</sequence>
<dbReference type="RefSeq" id="WP_344725178.1">
    <property type="nucleotide sequence ID" value="NZ_BAAAUS010000030.1"/>
</dbReference>
<evidence type="ECO:0000313" key="3">
    <source>
        <dbReference type="Proteomes" id="UP001597114"/>
    </source>
</evidence>
<name>A0ABW4F6X2_9PSEU</name>
<evidence type="ECO:0000313" key="2">
    <source>
        <dbReference type="EMBL" id="MFD1522585.1"/>
    </source>
</evidence>
<dbReference type="Pfam" id="PF17197">
    <property type="entry name" value="DUF5134"/>
    <property type="match status" value="1"/>
</dbReference>
<protein>
    <submittedName>
        <fullName evidence="2">DUF5134 domain-containing protein</fullName>
    </submittedName>
</protein>
<gene>
    <name evidence="2" type="ORF">ACFSJD_34175</name>
</gene>
<feature type="transmembrane region" description="Helical" evidence="1">
    <location>
        <begin position="62"/>
        <end position="86"/>
    </location>
</feature>
<keyword evidence="3" id="KW-1185">Reference proteome</keyword>